<feature type="transmembrane region" description="Helical" evidence="10">
    <location>
        <begin position="699"/>
        <end position="723"/>
    </location>
</feature>
<dbReference type="InterPro" id="IPR017871">
    <property type="entry name" value="ABC_transporter-like_CS"/>
</dbReference>
<evidence type="ECO:0000313" key="13">
    <source>
        <dbReference type="EMBL" id="CAD7624589.1"/>
    </source>
</evidence>
<dbReference type="Gene3D" id="3.40.50.300">
    <property type="entry name" value="P-loop containing nucleotide triphosphate hydrolases"/>
    <property type="match status" value="2"/>
</dbReference>
<keyword evidence="3" id="KW-0813">Transport</keyword>
<evidence type="ECO:0000259" key="12">
    <source>
        <dbReference type="PROSITE" id="PS50929"/>
    </source>
</evidence>
<organism evidence="13">
    <name type="scientific">Medioppia subpectinata</name>
    <dbReference type="NCBI Taxonomy" id="1979941"/>
    <lineage>
        <taxon>Eukaryota</taxon>
        <taxon>Metazoa</taxon>
        <taxon>Ecdysozoa</taxon>
        <taxon>Arthropoda</taxon>
        <taxon>Chelicerata</taxon>
        <taxon>Arachnida</taxon>
        <taxon>Acari</taxon>
        <taxon>Acariformes</taxon>
        <taxon>Sarcoptiformes</taxon>
        <taxon>Oribatida</taxon>
        <taxon>Brachypylina</taxon>
        <taxon>Oppioidea</taxon>
        <taxon>Oppiidae</taxon>
        <taxon>Medioppia</taxon>
    </lineage>
</organism>
<keyword evidence="5" id="KW-0547">Nucleotide-binding</keyword>
<keyword evidence="4 10" id="KW-0812">Transmembrane</keyword>
<evidence type="ECO:0000256" key="2">
    <source>
        <dbReference type="ARBA" id="ARBA00009726"/>
    </source>
</evidence>
<evidence type="ECO:0000256" key="4">
    <source>
        <dbReference type="ARBA" id="ARBA00022692"/>
    </source>
</evidence>
<dbReference type="FunFam" id="1.20.1560.10:FF:000014">
    <property type="entry name" value="Multidrug resistance-associated protein member 4"/>
    <property type="match status" value="1"/>
</dbReference>
<dbReference type="PROSITE" id="PS50929">
    <property type="entry name" value="ABC_TM1F"/>
    <property type="match status" value="2"/>
</dbReference>
<evidence type="ECO:0000259" key="11">
    <source>
        <dbReference type="PROSITE" id="PS50893"/>
    </source>
</evidence>
<feature type="non-terminal residue" evidence="13">
    <location>
        <position position="1211"/>
    </location>
</feature>
<dbReference type="InterPro" id="IPR050173">
    <property type="entry name" value="ABC_transporter_C-like"/>
</dbReference>
<dbReference type="Pfam" id="PF00664">
    <property type="entry name" value="ABC_membrane"/>
    <property type="match status" value="2"/>
</dbReference>
<dbReference type="SUPFAM" id="SSF90123">
    <property type="entry name" value="ABC transporter transmembrane region"/>
    <property type="match status" value="2"/>
</dbReference>
<dbReference type="OrthoDB" id="6510208at2759"/>
<dbReference type="CDD" id="cd03250">
    <property type="entry name" value="ABCC_MRP_domain1"/>
    <property type="match status" value="1"/>
</dbReference>
<sequence>MAECVLRIAQPVLLGFIIDYFNSENGISFSMACWSAGGVCLCSALFIALFHPHLVLVMELGMRMRSACCTLMYKKALRLSRTSMGKTTVGQIINLMSNDVQRFDEFTLYLSYMFTTPIQVALALYIIYGELNWVCFVGMGIMILFIAFQGFMGKLFSMARGMTAGLTDTRLRHMSEIISGMRVIKMYAWENSFADLVSKARKKEVSRIRLSALLWAANLAIYFVATRIILFVCFIIVVLTGNTLTAKAVFVTLTFFNTLRHSVTYQVPKGIALGAEIMVSCRRIQTFLELEEINLKPKQMINNKTYSADKYNDNKLSNELKSDIINNPYNDLDTKLVVNNINAKWDHDTPHNTLRDISVSLKSGDLLAVIGPVGSGKSSFLMALLNELPVLSGDMLISGTVAYAAQEPWNFNDSVRNNILFGREYDEDRYKQVVDVCALERDLQIMPYGDKTLVGEKGLSLSGGQKARINLARALYRNTDIVLMDDPLSAVDASVAEHIFDRCIVDYLSAKIRILVTHQIQFVRKASHILVLDEGRCAGYGTFEQLQAQGLDVMALLSEQERQAAEEQRQQLQRTVSMTSSHSGGKGDHSLRSRNSSRTASMALSERFDDINPETIDADENSDGAPHIQEEQREVGAIGGSVYWEYVKAGAGPVLFILMVISALLSQAIFHGADIFLTQWTDKQKSKTDLSDDEQHRDVYIYAGLIGALFVTTLIRTTTWFAMCMRASINLHNKIFVRLLRAPIAVFDANPVGRILNRFTKDMGIVDEQLPATGFDLNMNFLQLLGVMVVVAMVNPYLTIPAIGLIIFTMIVRNIYIKTARDIKRYEGLIIDKPHLFDLARSPVYSHVSTTLNGLASVRAYGAQEVFERQFYVYQDDHSATWFLFVCSSRALGLITDWLCIAYIVSISVVIMAFPNAITGGQVGLAFSSENIICTNEPIFTVVLMLVNTTQWGVRQSTEFESQMTSVERIVEYSKLPQEAVETAPMAGPIGTGGCWPPSGWPQAGQIVLQNMSLYYEGSDKPVLRNLCCAIGAGEKVGIVGRTGAGKSSIIAALFRLAEPQGQVVVDGVDTKSVGLRELRRRISIIPQEPVVFTGTVRHNLDPFGEFADPDIWAALNEVQLGHTVRELPGQLDGALSEGGGNLSVGQRQLVCLARAILRDNRVLVLDEATANVDIQTDALIQTTIRRRFADCTVLTIAHRLNTIIDCDRVL</sequence>
<feature type="transmembrane region" description="Helical" evidence="10">
    <location>
        <begin position="106"/>
        <end position="127"/>
    </location>
</feature>
<feature type="domain" description="ABC transporter" evidence="11">
    <location>
        <begin position="1009"/>
        <end position="1211"/>
    </location>
</feature>
<dbReference type="GO" id="GO:0005524">
    <property type="term" value="F:ATP binding"/>
    <property type="evidence" value="ECO:0007669"/>
    <property type="project" value="UniProtKB-KW"/>
</dbReference>
<keyword evidence="14" id="KW-1185">Reference proteome</keyword>
<feature type="domain" description="ABC transmembrane type-1" evidence="12">
    <location>
        <begin position="657"/>
        <end position="928"/>
    </location>
</feature>
<dbReference type="PANTHER" id="PTHR24223:SF456">
    <property type="entry name" value="MULTIDRUG RESISTANCE-ASSOCIATED PROTEIN LETHAL(2)03659"/>
    <property type="match status" value="1"/>
</dbReference>
<dbReference type="PROSITE" id="PS50893">
    <property type="entry name" value="ABC_TRANSPORTER_2"/>
    <property type="match status" value="2"/>
</dbReference>
<dbReference type="CDD" id="cd03244">
    <property type="entry name" value="ABCC_MRP_domain2"/>
    <property type="match status" value="1"/>
</dbReference>
<feature type="transmembrane region" description="Helical" evidence="10">
    <location>
        <begin position="212"/>
        <end position="239"/>
    </location>
</feature>
<feature type="domain" description="ABC transporter" evidence="11">
    <location>
        <begin position="336"/>
        <end position="559"/>
    </location>
</feature>
<evidence type="ECO:0000256" key="7">
    <source>
        <dbReference type="ARBA" id="ARBA00022989"/>
    </source>
</evidence>
<reference evidence="13" key="1">
    <citation type="submission" date="2020-11" db="EMBL/GenBank/DDBJ databases">
        <authorList>
            <person name="Tran Van P."/>
        </authorList>
    </citation>
    <scope>NUCLEOTIDE SEQUENCE</scope>
</reference>
<evidence type="ECO:0000256" key="1">
    <source>
        <dbReference type="ARBA" id="ARBA00004141"/>
    </source>
</evidence>
<comment type="subcellular location">
    <subcellularLocation>
        <location evidence="1">Membrane</location>
        <topology evidence="1">Multi-pass membrane protein</topology>
    </subcellularLocation>
</comment>
<dbReference type="GO" id="GO:0016020">
    <property type="term" value="C:membrane"/>
    <property type="evidence" value="ECO:0007669"/>
    <property type="project" value="UniProtKB-SubCell"/>
</dbReference>
<dbReference type="InterPro" id="IPR027417">
    <property type="entry name" value="P-loop_NTPase"/>
</dbReference>
<dbReference type="Gene3D" id="1.20.1560.10">
    <property type="entry name" value="ABC transporter type 1, transmembrane domain"/>
    <property type="match status" value="2"/>
</dbReference>
<gene>
    <name evidence="13" type="ORF">OSB1V03_LOCUS5032</name>
</gene>
<evidence type="ECO:0000256" key="8">
    <source>
        <dbReference type="ARBA" id="ARBA00023136"/>
    </source>
</evidence>
<dbReference type="InterPro" id="IPR003439">
    <property type="entry name" value="ABC_transporter-like_ATP-bd"/>
</dbReference>
<feature type="transmembrane region" description="Helical" evidence="10">
    <location>
        <begin position="784"/>
        <end position="812"/>
    </location>
</feature>
<dbReference type="GO" id="GO:0016887">
    <property type="term" value="F:ATP hydrolysis activity"/>
    <property type="evidence" value="ECO:0007669"/>
    <property type="project" value="InterPro"/>
</dbReference>
<feature type="transmembrane region" description="Helical" evidence="10">
    <location>
        <begin position="654"/>
        <end position="678"/>
    </location>
</feature>
<evidence type="ECO:0000256" key="5">
    <source>
        <dbReference type="ARBA" id="ARBA00022741"/>
    </source>
</evidence>
<dbReference type="Pfam" id="PF00005">
    <property type="entry name" value="ABC_tran"/>
    <property type="match status" value="2"/>
</dbReference>
<dbReference type="EMBL" id="OC857006">
    <property type="protein sequence ID" value="CAD7624589.1"/>
    <property type="molecule type" value="Genomic_DNA"/>
</dbReference>
<protein>
    <submittedName>
        <fullName evidence="13">Uncharacterized protein</fullName>
    </submittedName>
</protein>
<keyword evidence="7 10" id="KW-1133">Transmembrane helix</keyword>
<feature type="transmembrane region" description="Helical" evidence="10">
    <location>
        <begin position="133"/>
        <end position="152"/>
    </location>
</feature>
<evidence type="ECO:0000256" key="9">
    <source>
        <dbReference type="SAM" id="MobiDB-lite"/>
    </source>
</evidence>
<dbReference type="InterPro" id="IPR011527">
    <property type="entry name" value="ABC1_TM_dom"/>
</dbReference>
<feature type="transmembrane region" description="Helical" evidence="10">
    <location>
        <begin position="29"/>
        <end position="56"/>
    </location>
</feature>
<name>A0A7R9KM36_9ACAR</name>
<comment type="similarity">
    <text evidence="2">Belongs to the ABC transporter superfamily. ABCC family. Conjugate transporter (TC 3.A.1.208) subfamily.</text>
</comment>
<evidence type="ECO:0000313" key="14">
    <source>
        <dbReference type="Proteomes" id="UP000759131"/>
    </source>
</evidence>
<evidence type="ECO:0000256" key="6">
    <source>
        <dbReference type="ARBA" id="ARBA00022840"/>
    </source>
</evidence>
<dbReference type="PROSITE" id="PS00211">
    <property type="entry name" value="ABC_TRANSPORTER_1"/>
    <property type="match status" value="2"/>
</dbReference>
<dbReference type="AlphaFoldDB" id="A0A7R9KM36"/>
<dbReference type="EMBL" id="CAJPIZ010002431">
    <property type="protein sequence ID" value="CAG2105019.1"/>
    <property type="molecule type" value="Genomic_DNA"/>
</dbReference>
<feature type="region of interest" description="Disordered" evidence="9">
    <location>
        <begin position="562"/>
        <end position="597"/>
    </location>
</feature>
<evidence type="ECO:0000256" key="10">
    <source>
        <dbReference type="SAM" id="Phobius"/>
    </source>
</evidence>
<dbReference type="Proteomes" id="UP000759131">
    <property type="component" value="Unassembled WGS sequence"/>
</dbReference>
<dbReference type="FunFam" id="1.20.1560.10:FF:000026">
    <property type="entry name" value="Multidrug resistance-associated protein lethal(2)03659"/>
    <property type="match status" value="1"/>
</dbReference>
<dbReference type="PANTHER" id="PTHR24223">
    <property type="entry name" value="ATP-BINDING CASSETTE SUB-FAMILY C"/>
    <property type="match status" value="1"/>
</dbReference>
<dbReference type="FunFam" id="3.40.50.300:FF:001726">
    <property type="entry name" value="Multidrug resistance-associated protein 4"/>
    <property type="match status" value="1"/>
</dbReference>
<dbReference type="InterPro" id="IPR003593">
    <property type="entry name" value="AAA+_ATPase"/>
</dbReference>
<dbReference type="GO" id="GO:0140359">
    <property type="term" value="F:ABC-type transporter activity"/>
    <property type="evidence" value="ECO:0007669"/>
    <property type="project" value="InterPro"/>
</dbReference>
<dbReference type="InterPro" id="IPR030240">
    <property type="entry name" value="ABCC4_TMD1"/>
</dbReference>
<keyword evidence="8 10" id="KW-0472">Membrane</keyword>
<keyword evidence="6" id="KW-0067">ATP-binding</keyword>
<dbReference type="SMART" id="SM00382">
    <property type="entry name" value="AAA"/>
    <property type="match status" value="2"/>
</dbReference>
<dbReference type="CDD" id="cd18593">
    <property type="entry name" value="ABC_6TM_MRP4_D1_like"/>
    <property type="match status" value="1"/>
</dbReference>
<dbReference type="FunFam" id="3.40.50.300:FF:000163">
    <property type="entry name" value="Multidrug resistance-associated protein member 4"/>
    <property type="match status" value="1"/>
</dbReference>
<dbReference type="SUPFAM" id="SSF52540">
    <property type="entry name" value="P-loop containing nucleoside triphosphate hydrolases"/>
    <property type="match status" value="2"/>
</dbReference>
<dbReference type="InterPro" id="IPR036640">
    <property type="entry name" value="ABC1_TM_sf"/>
</dbReference>
<feature type="transmembrane region" description="Helical" evidence="10">
    <location>
        <begin position="898"/>
        <end position="918"/>
    </location>
</feature>
<evidence type="ECO:0000256" key="3">
    <source>
        <dbReference type="ARBA" id="ARBA00022448"/>
    </source>
</evidence>
<feature type="domain" description="ABC transmembrane type-1" evidence="12">
    <location>
        <begin position="1"/>
        <end position="259"/>
    </location>
</feature>
<proteinExistence type="inferred from homology"/>
<accession>A0A7R9KM36</accession>